<dbReference type="EC" id="3.4.14.10" evidence="4"/>
<keyword evidence="10 15" id="KW-0720">Serine protease</keyword>
<dbReference type="SUPFAM" id="SSF54897">
    <property type="entry name" value="Protease propeptides/inhibitors"/>
    <property type="match status" value="1"/>
</dbReference>
<feature type="active site" description="Charge relay system" evidence="15">
    <location>
        <position position="531"/>
    </location>
</feature>
<evidence type="ECO:0000256" key="15">
    <source>
        <dbReference type="PROSITE-ProRule" id="PRU01032"/>
    </source>
</evidence>
<feature type="region of interest" description="Disordered" evidence="16">
    <location>
        <begin position="71"/>
        <end position="105"/>
    </location>
</feature>
<feature type="chain" id="PRO_5042156204" description="tripeptidyl-peptidase II" evidence="17">
    <location>
        <begin position="27"/>
        <end position="620"/>
    </location>
</feature>
<dbReference type="InterPro" id="IPR030400">
    <property type="entry name" value="Sedolisin_dom"/>
</dbReference>
<feature type="binding site" evidence="15">
    <location>
        <position position="574"/>
    </location>
    <ligand>
        <name>Ca(2+)</name>
        <dbReference type="ChEBI" id="CHEBI:29108"/>
    </ligand>
</feature>
<dbReference type="Proteomes" id="UP001287356">
    <property type="component" value="Unassembled WGS sequence"/>
</dbReference>
<dbReference type="EMBL" id="JAULSN010000012">
    <property type="protein sequence ID" value="KAK3361267.1"/>
    <property type="molecule type" value="Genomic_DNA"/>
</dbReference>
<keyword evidence="6 15" id="KW-0645">Protease</keyword>
<feature type="binding site" evidence="15">
    <location>
        <position position="575"/>
    </location>
    <ligand>
        <name>Ca(2+)</name>
        <dbReference type="ChEBI" id="CHEBI:29108"/>
    </ligand>
</feature>
<evidence type="ECO:0000256" key="14">
    <source>
        <dbReference type="ARBA" id="ARBA00023180"/>
    </source>
</evidence>
<reference evidence="19" key="1">
    <citation type="journal article" date="2023" name="Mol. Phylogenet. Evol.">
        <title>Genome-scale phylogeny and comparative genomics of the fungal order Sordariales.</title>
        <authorList>
            <person name="Hensen N."/>
            <person name="Bonometti L."/>
            <person name="Westerberg I."/>
            <person name="Brannstrom I.O."/>
            <person name="Guillou S."/>
            <person name="Cros-Aarteil S."/>
            <person name="Calhoun S."/>
            <person name="Haridas S."/>
            <person name="Kuo A."/>
            <person name="Mondo S."/>
            <person name="Pangilinan J."/>
            <person name="Riley R."/>
            <person name="LaButti K."/>
            <person name="Andreopoulos B."/>
            <person name="Lipzen A."/>
            <person name="Chen C."/>
            <person name="Yan M."/>
            <person name="Daum C."/>
            <person name="Ng V."/>
            <person name="Clum A."/>
            <person name="Steindorff A."/>
            <person name="Ohm R.A."/>
            <person name="Martin F."/>
            <person name="Silar P."/>
            <person name="Natvig D.O."/>
            <person name="Lalanne C."/>
            <person name="Gautier V."/>
            <person name="Ament-Velasquez S.L."/>
            <person name="Kruys A."/>
            <person name="Hutchinson M.I."/>
            <person name="Powell A.J."/>
            <person name="Barry K."/>
            <person name="Miller A.N."/>
            <person name="Grigoriev I.V."/>
            <person name="Debuchy R."/>
            <person name="Gladieux P."/>
            <person name="Hiltunen Thoren M."/>
            <person name="Johannesson H."/>
        </authorList>
    </citation>
    <scope>NUCLEOTIDE SEQUENCE</scope>
    <source>
        <strain evidence="19">CBS 958.72</strain>
    </source>
</reference>
<dbReference type="AlphaFoldDB" id="A0AAE0MY54"/>
<feature type="signal peptide" evidence="17">
    <location>
        <begin position="1"/>
        <end position="26"/>
    </location>
</feature>
<keyword evidence="12" id="KW-0843">Virulence</keyword>
<sequence>MGLTLWRCRLALLLLGLAAAVFPASAAPTTTVVLEKTAALPPGWRFHSNASASDTISLYIALREPGIHELKTQLSQRHSSRGAGGRRRDPGPHLSRAQVGQLRQPDRAAAEAVAGWLRSSGIRNAQTQGTSFVRFDASARTVKSLFQADLAYYAYGATGKPVLRALSYTVPRWLRSDIDFVHPLANFMPPHSSRTKPHRKPRPTPTPKPAVVDTVGGDDERELDMPCLTGTFPECIKNLYNITYRAAAPSPARFGVAGFLEQWILYKDVAGFMDVYAPELAATANFTVELFNNAINPQDSPYAAGMEASLDVEYALALGHPAAVTYYVTGGRGTKLDANGTALSETQSDNEPYLEFFAEMLAKPDAALPHVLSISYADDEQGVPRAYAARVCDMIAALTARGVSVLAATGDAGAAGTGQTQCVSNDGAARRMFVPTFPASCPYVTAVGATENVGPPLTGADFSSGGFSDYFERPAWQDDAVAPYVADMVDGADPRLAWFNRSGRAVPDISAIGSGFQIQYGGNTAEVLGTSASTPTLAAMVALVNDARLRAGKPSLGWLNPLLYARSVREVLRDVTVGDSGGCHFPDDSISPGWSSVVGYDCVTGLGTVGDFNDFLAALA</sequence>
<feature type="compositionally biased region" description="Basic residues" evidence="16">
    <location>
        <begin position="193"/>
        <end position="202"/>
    </location>
</feature>
<evidence type="ECO:0000256" key="7">
    <source>
        <dbReference type="ARBA" id="ARBA00022723"/>
    </source>
</evidence>
<evidence type="ECO:0000256" key="6">
    <source>
        <dbReference type="ARBA" id="ARBA00022670"/>
    </source>
</evidence>
<dbReference type="GO" id="GO:0004252">
    <property type="term" value="F:serine-type endopeptidase activity"/>
    <property type="evidence" value="ECO:0007669"/>
    <property type="project" value="UniProtKB-UniRule"/>
</dbReference>
<evidence type="ECO:0000256" key="8">
    <source>
        <dbReference type="ARBA" id="ARBA00022729"/>
    </source>
</evidence>
<dbReference type="GO" id="GO:0006508">
    <property type="term" value="P:proteolysis"/>
    <property type="evidence" value="ECO:0007669"/>
    <property type="project" value="UniProtKB-KW"/>
</dbReference>
<evidence type="ECO:0000256" key="1">
    <source>
        <dbReference type="ARBA" id="ARBA00001910"/>
    </source>
</evidence>
<dbReference type="SMART" id="SM00944">
    <property type="entry name" value="Pro-kuma_activ"/>
    <property type="match status" value="1"/>
</dbReference>
<dbReference type="InterPro" id="IPR036852">
    <property type="entry name" value="Peptidase_S8/S53_dom_sf"/>
</dbReference>
<evidence type="ECO:0000259" key="18">
    <source>
        <dbReference type="PROSITE" id="PS51695"/>
    </source>
</evidence>
<dbReference type="InterPro" id="IPR015366">
    <property type="entry name" value="S53_propep"/>
</dbReference>
<evidence type="ECO:0000256" key="5">
    <source>
        <dbReference type="ARBA" id="ARBA00022525"/>
    </source>
</evidence>
<evidence type="ECO:0000313" key="20">
    <source>
        <dbReference type="Proteomes" id="UP001287356"/>
    </source>
</evidence>
<dbReference type="GO" id="GO:0005576">
    <property type="term" value="C:extracellular region"/>
    <property type="evidence" value="ECO:0007669"/>
    <property type="project" value="UniProtKB-SubCell"/>
</dbReference>
<keyword evidence="8 17" id="KW-0732">Signal</keyword>
<proteinExistence type="predicted"/>
<dbReference type="PROSITE" id="PS51695">
    <property type="entry name" value="SEDOLISIN"/>
    <property type="match status" value="1"/>
</dbReference>
<feature type="region of interest" description="Disordered" evidence="16">
    <location>
        <begin position="189"/>
        <end position="213"/>
    </location>
</feature>
<feature type="domain" description="Peptidase S53" evidence="18">
    <location>
        <begin position="230"/>
        <end position="620"/>
    </location>
</feature>
<dbReference type="Pfam" id="PF00082">
    <property type="entry name" value="Peptidase_S8"/>
    <property type="match status" value="1"/>
</dbReference>
<dbReference type="CDD" id="cd11377">
    <property type="entry name" value="Pro-peptidase_S53"/>
    <property type="match status" value="1"/>
</dbReference>
<organism evidence="19 20">
    <name type="scientific">Lasiosphaeria ovina</name>
    <dbReference type="NCBI Taxonomy" id="92902"/>
    <lineage>
        <taxon>Eukaryota</taxon>
        <taxon>Fungi</taxon>
        <taxon>Dikarya</taxon>
        <taxon>Ascomycota</taxon>
        <taxon>Pezizomycotina</taxon>
        <taxon>Sordariomycetes</taxon>
        <taxon>Sordariomycetidae</taxon>
        <taxon>Sordariales</taxon>
        <taxon>Lasiosphaeriaceae</taxon>
        <taxon>Lasiosphaeria</taxon>
    </lineage>
</organism>
<name>A0AAE0MY54_9PEZI</name>
<dbReference type="InterPro" id="IPR000209">
    <property type="entry name" value="Peptidase_S8/S53_dom"/>
</dbReference>
<dbReference type="PANTHER" id="PTHR14218:SF15">
    <property type="entry name" value="TRIPEPTIDYL-PEPTIDASE 1"/>
    <property type="match status" value="1"/>
</dbReference>
<dbReference type="CDD" id="cd04056">
    <property type="entry name" value="Peptidases_S53"/>
    <property type="match status" value="1"/>
</dbReference>
<keyword evidence="14" id="KW-0325">Glycoprotein</keyword>
<feature type="binding site" evidence="15">
    <location>
        <position position="601"/>
    </location>
    <ligand>
        <name>Ca(2+)</name>
        <dbReference type="ChEBI" id="CHEBI:29108"/>
    </ligand>
</feature>
<feature type="binding site" evidence="15">
    <location>
        <position position="599"/>
    </location>
    <ligand>
        <name>Ca(2+)</name>
        <dbReference type="ChEBI" id="CHEBI:29108"/>
    </ligand>
</feature>
<evidence type="ECO:0000256" key="13">
    <source>
        <dbReference type="ARBA" id="ARBA00023145"/>
    </source>
</evidence>
<evidence type="ECO:0000256" key="16">
    <source>
        <dbReference type="SAM" id="MobiDB-lite"/>
    </source>
</evidence>
<evidence type="ECO:0000256" key="10">
    <source>
        <dbReference type="ARBA" id="ARBA00022825"/>
    </source>
</evidence>
<dbReference type="InterPro" id="IPR050819">
    <property type="entry name" value="Tripeptidyl-peptidase_I"/>
</dbReference>
<dbReference type="PANTHER" id="PTHR14218">
    <property type="entry name" value="PROTEASE S8 TRIPEPTIDYL PEPTIDASE I CLN2"/>
    <property type="match status" value="1"/>
</dbReference>
<comment type="subcellular location">
    <subcellularLocation>
        <location evidence="3">Secreted</location>
        <location evidence="3">Extracellular space</location>
    </subcellularLocation>
</comment>
<dbReference type="Pfam" id="PF09286">
    <property type="entry name" value="Pro-kuma_activ"/>
    <property type="match status" value="1"/>
</dbReference>
<accession>A0AAE0MY54</accession>
<feature type="active site" description="Charge relay system" evidence="15">
    <location>
        <position position="311"/>
    </location>
</feature>
<evidence type="ECO:0000256" key="3">
    <source>
        <dbReference type="ARBA" id="ARBA00004239"/>
    </source>
</evidence>
<evidence type="ECO:0000256" key="2">
    <source>
        <dbReference type="ARBA" id="ARBA00002451"/>
    </source>
</evidence>
<evidence type="ECO:0000256" key="4">
    <source>
        <dbReference type="ARBA" id="ARBA00012462"/>
    </source>
</evidence>
<keyword evidence="20" id="KW-1185">Reference proteome</keyword>
<reference evidence="19" key="2">
    <citation type="submission" date="2023-06" db="EMBL/GenBank/DDBJ databases">
        <authorList>
            <consortium name="Lawrence Berkeley National Laboratory"/>
            <person name="Haridas S."/>
            <person name="Hensen N."/>
            <person name="Bonometti L."/>
            <person name="Westerberg I."/>
            <person name="Brannstrom I.O."/>
            <person name="Guillou S."/>
            <person name="Cros-Aarteil S."/>
            <person name="Calhoun S."/>
            <person name="Kuo A."/>
            <person name="Mondo S."/>
            <person name="Pangilinan J."/>
            <person name="Riley R."/>
            <person name="Labutti K."/>
            <person name="Andreopoulos B."/>
            <person name="Lipzen A."/>
            <person name="Chen C."/>
            <person name="Yanf M."/>
            <person name="Daum C."/>
            <person name="Ng V."/>
            <person name="Clum A."/>
            <person name="Steindorff A."/>
            <person name="Ohm R."/>
            <person name="Martin F."/>
            <person name="Silar P."/>
            <person name="Natvig D."/>
            <person name="Lalanne C."/>
            <person name="Gautier V."/>
            <person name="Ament-Velasquez S.L."/>
            <person name="Kruys A."/>
            <person name="Hutchinson M.I."/>
            <person name="Powell A.J."/>
            <person name="Barry K."/>
            <person name="Miller A.N."/>
            <person name="Grigoriev I.V."/>
            <person name="Debuchy R."/>
            <person name="Gladieux P."/>
            <person name="Thoren M.H."/>
            <person name="Johannesson H."/>
        </authorList>
    </citation>
    <scope>NUCLEOTIDE SEQUENCE</scope>
    <source>
        <strain evidence="19">CBS 958.72</strain>
    </source>
</reference>
<keyword evidence="13" id="KW-0865">Zymogen</keyword>
<gene>
    <name evidence="19" type="ORF">B0T24DRAFT_692196</name>
</gene>
<evidence type="ECO:0000256" key="11">
    <source>
        <dbReference type="ARBA" id="ARBA00022837"/>
    </source>
</evidence>
<evidence type="ECO:0000256" key="17">
    <source>
        <dbReference type="SAM" id="SignalP"/>
    </source>
</evidence>
<comment type="caution">
    <text evidence="19">The sequence shown here is derived from an EMBL/GenBank/DDBJ whole genome shotgun (WGS) entry which is preliminary data.</text>
</comment>
<keyword evidence="5" id="KW-0964">Secreted</keyword>
<evidence type="ECO:0000256" key="12">
    <source>
        <dbReference type="ARBA" id="ARBA00023026"/>
    </source>
</evidence>
<comment type="cofactor">
    <cofactor evidence="15">
        <name>Ca(2+)</name>
        <dbReference type="ChEBI" id="CHEBI:29108"/>
    </cofactor>
    <text evidence="15">Binds 1 Ca(2+) ion per subunit.</text>
</comment>
<keyword evidence="11 15" id="KW-0106">Calcium</keyword>
<dbReference type="GO" id="GO:0046872">
    <property type="term" value="F:metal ion binding"/>
    <property type="evidence" value="ECO:0007669"/>
    <property type="project" value="UniProtKB-UniRule"/>
</dbReference>
<keyword evidence="9 15" id="KW-0378">Hydrolase</keyword>
<dbReference type="GO" id="GO:0008240">
    <property type="term" value="F:tripeptidyl-peptidase activity"/>
    <property type="evidence" value="ECO:0007669"/>
    <property type="project" value="UniProtKB-EC"/>
</dbReference>
<keyword evidence="7 15" id="KW-0479">Metal-binding</keyword>
<dbReference type="Gene3D" id="3.40.50.200">
    <property type="entry name" value="Peptidase S8/S53 domain"/>
    <property type="match status" value="1"/>
</dbReference>
<comment type="function">
    <text evidence="2">Secreted tripeptidyl-peptidase which degrades proteins at acidic pHs and is involved in virulence.</text>
</comment>
<protein>
    <recommendedName>
        <fullName evidence="4">tripeptidyl-peptidase II</fullName>
        <ecNumber evidence="4">3.4.14.10</ecNumber>
    </recommendedName>
</protein>
<evidence type="ECO:0000313" key="19">
    <source>
        <dbReference type="EMBL" id="KAK3361267.1"/>
    </source>
</evidence>
<evidence type="ECO:0000256" key="9">
    <source>
        <dbReference type="ARBA" id="ARBA00022801"/>
    </source>
</evidence>
<comment type="catalytic activity">
    <reaction evidence="1">
        <text>Release of an N-terminal tripeptide from a polypeptide.</text>
        <dbReference type="EC" id="3.4.14.10"/>
    </reaction>
</comment>
<feature type="active site" description="Charge relay system" evidence="15">
    <location>
        <position position="307"/>
    </location>
</feature>
<dbReference type="FunFam" id="3.40.50.200:FF:000015">
    <property type="entry name" value="Tripeptidyl peptidase A"/>
    <property type="match status" value="1"/>
</dbReference>
<dbReference type="SUPFAM" id="SSF52743">
    <property type="entry name" value="Subtilisin-like"/>
    <property type="match status" value="1"/>
</dbReference>